<comment type="catalytic activity">
    <reaction evidence="1">
        <text>S-ubiquitinyl-[E2 ubiquitin-conjugating enzyme]-L-cysteine + [acceptor protein]-L-lysine = [E2 ubiquitin-conjugating enzyme]-L-cysteine + N(6)-ubiquitinyl-[acceptor protein]-L-lysine.</text>
        <dbReference type="EC" id="2.3.2.27"/>
    </reaction>
</comment>
<dbReference type="PROSITE" id="PS51698">
    <property type="entry name" value="U_BOX"/>
    <property type="match status" value="1"/>
</dbReference>
<reference evidence="15" key="1">
    <citation type="submission" date="2022-08" db="EMBL/GenBank/DDBJ databases">
        <authorList>
            <person name="Marques A."/>
        </authorList>
    </citation>
    <scope>NUCLEOTIDE SEQUENCE</scope>
    <source>
        <strain evidence="15">RhyPub2mFocal</strain>
        <tissue evidence="15">Leaves</tissue>
    </source>
</reference>
<dbReference type="SUPFAM" id="SSF56112">
    <property type="entry name" value="Protein kinase-like (PK-like)"/>
    <property type="match status" value="1"/>
</dbReference>
<dbReference type="GO" id="GO:0005524">
    <property type="term" value="F:ATP binding"/>
    <property type="evidence" value="ECO:0007669"/>
    <property type="project" value="UniProtKB-UniRule"/>
</dbReference>
<evidence type="ECO:0000256" key="3">
    <source>
        <dbReference type="ARBA" id="ARBA00012483"/>
    </source>
</evidence>
<feature type="binding site" evidence="10">
    <location>
        <position position="523"/>
    </location>
    <ligand>
        <name>ATP</name>
        <dbReference type="ChEBI" id="CHEBI:30616"/>
    </ligand>
</feature>
<dbReference type="Gene3D" id="3.30.200.20">
    <property type="entry name" value="Phosphorylase Kinase, domain 1"/>
    <property type="match status" value="1"/>
</dbReference>
<dbReference type="SMART" id="SM00504">
    <property type="entry name" value="Ubox"/>
    <property type="match status" value="1"/>
</dbReference>
<evidence type="ECO:0000256" key="10">
    <source>
        <dbReference type="PROSITE-ProRule" id="PRU10141"/>
    </source>
</evidence>
<evidence type="ECO:0000259" key="14">
    <source>
        <dbReference type="PROSITE" id="PS51698"/>
    </source>
</evidence>
<evidence type="ECO:0000313" key="15">
    <source>
        <dbReference type="EMBL" id="KAJ4767809.1"/>
    </source>
</evidence>
<dbReference type="Pfam" id="PF07714">
    <property type="entry name" value="PK_Tyr_Ser-Thr"/>
    <property type="match status" value="1"/>
</dbReference>
<keyword evidence="8" id="KW-0833">Ubl conjugation pathway</keyword>
<name>A0AAV8DIM2_9POAL</name>
<dbReference type="PROSITE" id="PS00107">
    <property type="entry name" value="PROTEIN_KINASE_ATP"/>
    <property type="match status" value="1"/>
</dbReference>
<dbReference type="Proteomes" id="UP001140206">
    <property type="component" value="Chromosome 1"/>
</dbReference>
<dbReference type="GO" id="GO:0061630">
    <property type="term" value="F:ubiquitin protein ligase activity"/>
    <property type="evidence" value="ECO:0007669"/>
    <property type="project" value="UniProtKB-EC"/>
</dbReference>
<dbReference type="CDD" id="cd16655">
    <property type="entry name" value="RING-Ubox_WDSUB1-like"/>
    <property type="match status" value="1"/>
</dbReference>
<evidence type="ECO:0000256" key="8">
    <source>
        <dbReference type="ARBA" id="ARBA00022786"/>
    </source>
</evidence>
<evidence type="ECO:0000256" key="2">
    <source>
        <dbReference type="ARBA" id="ARBA00004906"/>
    </source>
</evidence>
<feature type="domain" description="U-box" evidence="14">
    <location>
        <begin position="778"/>
        <end position="850"/>
    </location>
</feature>
<dbReference type="InterPro" id="IPR008271">
    <property type="entry name" value="Ser/Thr_kinase_AS"/>
</dbReference>
<dbReference type="PROSITE" id="PS00108">
    <property type="entry name" value="PROTEIN_KINASE_ST"/>
    <property type="match status" value="1"/>
</dbReference>
<dbReference type="InterPro" id="IPR011009">
    <property type="entry name" value="Kinase-like_dom_sf"/>
</dbReference>
<dbReference type="InterPro" id="IPR001245">
    <property type="entry name" value="Ser-Thr/Tyr_kinase_cat_dom"/>
</dbReference>
<evidence type="ECO:0000313" key="17">
    <source>
        <dbReference type="Proteomes" id="UP001140206"/>
    </source>
</evidence>
<sequence>MDTLSFASLFSKKGTSKEKEEKLNSKIGTSKEEEKLNIKADKKIYVALPEWSEWNEWNDDHESILTWVLNNFSKDTKIILTHVLVGRQFPVSDEFDIPEAEEKIQEQREQAEKHLSDHLSPSHDASKMRQMTEVMSETAKIVIQRAHPSCQIWFIYKGNLVFTRYNVFGRNYSTTDNFPPRGPILPMYLHCSIEGTRRSNEKSYITNEDMYYIIRAKIKMVTSCPPGYSIQDLINLSEGTTRSGDAVKQEILYMQEIKLVQSQLDLQQKENKKLHKERDNAVKQEIVYKREIKKVQGQLDSLQEENEKLKENKKLHKERDNAVKQEIVYKREIKKVQGQLDSLQEENEKLHKERDNAVKQEIVYKREIKKVQGQLDSLQEENEKLHKERDSAVKQEILYKQEIKRVQSQLDLLHEENEKLYAERDDAVKEEILYKQEIEIVQSRLDLLQEEHAKLQNERDNTVKEVEELRGNASRVSYVAFSEFSLSELQQATENFSSTHKIGKGGFGCVYKGFLHNTMVAIKMLHPQSLQGRPEFEQEVTILSTVRHPNLVTLIGTCTEKSALIYEYLPKGSLEDRLSCHGGTPPLTWQMRTRIIGEICRALLFLHSNNPNPIVHGDLKPANILLDANLVSKISDFGISRPLIETNTTTLKYFTENPRGTFAYIDPEFLSRGELTVKSDVYSFGVIILQLLTGKLPSIVVADVEDSVETNSLHLIIDKSAGEWPFVQAKQLANLGLRCAQIRRRKRPNLESEWKLVEFLMNAASLTVSPSFKLDEKSVPSYFMCPILQEVMKDPHFAADGYTYEAAAIKGWLDSGHDTSPMTNLPLLHHELTPNYALRSAVQQWLLKHP</sequence>
<dbReference type="EMBL" id="JAMFTS010000001">
    <property type="protein sequence ID" value="KAJ4820511.1"/>
    <property type="molecule type" value="Genomic_DNA"/>
</dbReference>
<proteinExistence type="predicted"/>
<dbReference type="InterPro" id="IPR000719">
    <property type="entry name" value="Prot_kinase_dom"/>
</dbReference>
<evidence type="ECO:0000256" key="12">
    <source>
        <dbReference type="SAM" id="MobiDB-lite"/>
    </source>
</evidence>
<gene>
    <name evidence="16" type="ORF">LUZ62_033077</name>
    <name evidence="15" type="ORF">LUZ62_078184</name>
</gene>
<evidence type="ECO:0000313" key="16">
    <source>
        <dbReference type="EMBL" id="KAJ4820511.1"/>
    </source>
</evidence>
<keyword evidence="6 10" id="KW-0547">Nucleotide-binding</keyword>
<protein>
    <recommendedName>
        <fullName evidence="3">RING-type E3 ubiquitin transferase</fullName>
        <ecNumber evidence="3">2.3.2.27</ecNumber>
    </recommendedName>
</protein>
<dbReference type="EMBL" id="JAMFTS010000004">
    <property type="protein sequence ID" value="KAJ4767809.1"/>
    <property type="molecule type" value="Genomic_DNA"/>
</dbReference>
<keyword evidence="4" id="KW-0723">Serine/threonine-protein kinase</keyword>
<evidence type="ECO:0000256" key="7">
    <source>
        <dbReference type="ARBA" id="ARBA00022777"/>
    </source>
</evidence>
<dbReference type="PROSITE" id="PS50011">
    <property type="entry name" value="PROTEIN_KINASE_DOM"/>
    <property type="match status" value="1"/>
</dbReference>
<dbReference type="Proteomes" id="UP001140206">
    <property type="component" value="Chromosome 4"/>
</dbReference>
<dbReference type="SMART" id="SM00220">
    <property type="entry name" value="S_TKc"/>
    <property type="match status" value="1"/>
</dbReference>
<dbReference type="InterPro" id="IPR013083">
    <property type="entry name" value="Znf_RING/FYVE/PHD"/>
</dbReference>
<keyword evidence="9 10" id="KW-0067">ATP-binding</keyword>
<evidence type="ECO:0000256" key="11">
    <source>
        <dbReference type="SAM" id="Coils"/>
    </source>
</evidence>
<feature type="domain" description="Protein kinase" evidence="13">
    <location>
        <begin position="496"/>
        <end position="760"/>
    </location>
</feature>
<evidence type="ECO:0000259" key="13">
    <source>
        <dbReference type="PROSITE" id="PS50011"/>
    </source>
</evidence>
<dbReference type="Gene3D" id="1.10.510.10">
    <property type="entry name" value="Transferase(Phosphotransferase) domain 1"/>
    <property type="match status" value="1"/>
</dbReference>
<dbReference type="Gene3D" id="3.30.40.10">
    <property type="entry name" value="Zinc/RING finger domain, C3HC4 (zinc finger)"/>
    <property type="match status" value="1"/>
</dbReference>
<accession>A0AAV8DIM2</accession>
<dbReference type="InterPro" id="IPR051348">
    <property type="entry name" value="U-box_ubiquitin_ligases"/>
</dbReference>
<dbReference type="AlphaFoldDB" id="A0AAV8DIM2"/>
<keyword evidence="11" id="KW-0175">Coiled coil</keyword>
<feature type="coiled-coil region" evidence="11">
    <location>
        <begin position="257"/>
        <end position="472"/>
    </location>
</feature>
<dbReference type="InterPro" id="IPR003613">
    <property type="entry name" value="Ubox_domain"/>
</dbReference>
<dbReference type="GO" id="GO:0004672">
    <property type="term" value="F:protein kinase activity"/>
    <property type="evidence" value="ECO:0007669"/>
    <property type="project" value="InterPro"/>
</dbReference>
<dbReference type="InterPro" id="IPR017441">
    <property type="entry name" value="Protein_kinase_ATP_BS"/>
</dbReference>
<keyword evidence="5" id="KW-0808">Transferase</keyword>
<comment type="caution">
    <text evidence="15">The sequence shown here is derived from an EMBL/GenBank/DDBJ whole genome shotgun (WGS) entry which is preliminary data.</text>
</comment>
<organism evidence="15 17">
    <name type="scientific">Rhynchospora pubera</name>
    <dbReference type="NCBI Taxonomy" id="906938"/>
    <lineage>
        <taxon>Eukaryota</taxon>
        <taxon>Viridiplantae</taxon>
        <taxon>Streptophyta</taxon>
        <taxon>Embryophyta</taxon>
        <taxon>Tracheophyta</taxon>
        <taxon>Spermatophyta</taxon>
        <taxon>Magnoliopsida</taxon>
        <taxon>Liliopsida</taxon>
        <taxon>Poales</taxon>
        <taxon>Cyperaceae</taxon>
        <taxon>Cyperoideae</taxon>
        <taxon>Rhynchosporeae</taxon>
        <taxon>Rhynchospora</taxon>
    </lineage>
</organism>
<evidence type="ECO:0000256" key="5">
    <source>
        <dbReference type="ARBA" id="ARBA00022679"/>
    </source>
</evidence>
<keyword evidence="7 15" id="KW-0418">Kinase</keyword>
<dbReference type="EC" id="2.3.2.27" evidence="3"/>
<dbReference type="Pfam" id="PF04564">
    <property type="entry name" value="U-box"/>
    <property type="match status" value="1"/>
</dbReference>
<dbReference type="PANTHER" id="PTHR45647">
    <property type="entry name" value="OS02G0152300 PROTEIN"/>
    <property type="match status" value="1"/>
</dbReference>
<evidence type="ECO:0000256" key="6">
    <source>
        <dbReference type="ARBA" id="ARBA00022741"/>
    </source>
</evidence>
<evidence type="ECO:0000256" key="9">
    <source>
        <dbReference type="ARBA" id="ARBA00022840"/>
    </source>
</evidence>
<dbReference type="PANTHER" id="PTHR45647:SF100">
    <property type="entry name" value="U-BOX DOMAIN-CONTAINING PROTEIN 33"/>
    <property type="match status" value="1"/>
</dbReference>
<comment type="pathway">
    <text evidence="2">Protein modification; protein ubiquitination.</text>
</comment>
<keyword evidence="17" id="KW-1185">Reference proteome</keyword>
<dbReference type="FunFam" id="3.30.200.20:FF:000162">
    <property type="entry name" value="Adenine nucleotide alpha hydrolase-like domain kinase"/>
    <property type="match status" value="1"/>
</dbReference>
<dbReference type="GO" id="GO:0016567">
    <property type="term" value="P:protein ubiquitination"/>
    <property type="evidence" value="ECO:0007669"/>
    <property type="project" value="InterPro"/>
</dbReference>
<evidence type="ECO:0000256" key="4">
    <source>
        <dbReference type="ARBA" id="ARBA00022527"/>
    </source>
</evidence>
<evidence type="ECO:0000256" key="1">
    <source>
        <dbReference type="ARBA" id="ARBA00000900"/>
    </source>
</evidence>
<feature type="region of interest" description="Disordered" evidence="12">
    <location>
        <begin position="103"/>
        <end position="123"/>
    </location>
</feature>
<dbReference type="SUPFAM" id="SSF57850">
    <property type="entry name" value="RING/U-box"/>
    <property type="match status" value="1"/>
</dbReference>